<evidence type="ECO:0000313" key="3">
    <source>
        <dbReference type="Proteomes" id="UP001522905"/>
    </source>
</evidence>
<feature type="transmembrane region" description="Helical" evidence="1">
    <location>
        <begin position="38"/>
        <end position="57"/>
    </location>
</feature>
<gene>
    <name evidence="2" type="ORF">LNP07_04720</name>
</gene>
<evidence type="ECO:0000313" key="2">
    <source>
        <dbReference type="EMBL" id="MCK8624815.1"/>
    </source>
</evidence>
<feature type="transmembrane region" description="Helical" evidence="1">
    <location>
        <begin position="6"/>
        <end position="26"/>
    </location>
</feature>
<feature type="transmembrane region" description="Helical" evidence="1">
    <location>
        <begin position="125"/>
        <end position="147"/>
    </location>
</feature>
<dbReference type="Pfam" id="PF03596">
    <property type="entry name" value="Cad"/>
    <property type="match status" value="1"/>
</dbReference>
<feature type="transmembrane region" description="Helical" evidence="1">
    <location>
        <begin position="93"/>
        <end position="119"/>
    </location>
</feature>
<feature type="transmembrane region" description="Helical" evidence="1">
    <location>
        <begin position="167"/>
        <end position="187"/>
    </location>
</feature>
<dbReference type="RefSeq" id="WP_220751117.1">
    <property type="nucleotide sequence ID" value="NZ_BPLL01000007.1"/>
</dbReference>
<keyword evidence="1" id="KW-1133">Transmembrane helix</keyword>
<keyword evidence="3" id="KW-1185">Reference proteome</keyword>
<evidence type="ECO:0000256" key="1">
    <source>
        <dbReference type="SAM" id="Phobius"/>
    </source>
</evidence>
<comment type="caution">
    <text evidence="2">The sequence shown here is derived from an EMBL/GenBank/DDBJ whole genome shotgun (WGS) entry which is preliminary data.</text>
</comment>
<keyword evidence="1" id="KW-0812">Transmembrane</keyword>
<dbReference type="InterPro" id="IPR004676">
    <property type="entry name" value="Cd-R_transporter"/>
</dbReference>
<reference evidence="2 3" key="1">
    <citation type="submission" date="2021-11" db="EMBL/GenBank/DDBJ databases">
        <title>Comparative genomics of bee honey and flower isolates.</title>
        <authorList>
            <person name="Bechtner J.D."/>
            <person name="Gallus M.K."/>
            <person name="Ehrmann M."/>
        </authorList>
    </citation>
    <scope>NUCLEOTIDE SEQUENCE [LARGE SCALE GENOMIC DNA]</scope>
    <source>
        <strain evidence="2 3">M161</strain>
    </source>
</reference>
<dbReference type="Proteomes" id="UP001522905">
    <property type="component" value="Unassembled WGS sequence"/>
</dbReference>
<dbReference type="EMBL" id="JAJIAO010000004">
    <property type="protein sequence ID" value="MCK8624815.1"/>
    <property type="molecule type" value="Genomic_DNA"/>
</dbReference>
<feature type="transmembrane region" description="Helical" evidence="1">
    <location>
        <begin position="63"/>
        <end position="81"/>
    </location>
</feature>
<keyword evidence="1" id="KW-0472">Membrane</keyword>
<proteinExistence type="predicted"/>
<accession>A0ABT0I264</accession>
<name>A0ABT0I264_9LACO</name>
<protein>
    <submittedName>
        <fullName evidence="2">Cadmium resistance transporter</fullName>
    </submittedName>
</protein>
<organism evidence="2 3">
    <name type="scientific">Apilactobacillus xinyiensis</name>
    <dbReference type="NCBI Taxonomy" id="2841032"/>
    <lineage>
        <taxon>Bacteria</taxon>
        <taxon>Bacillati</taxon>
        <taxon>Bacillota</taxon>
        <taxon>Bacilli</taxon>
        <taxon>Lactobacillales</taxon>
        <taxon>Lactobacillaceae</taxon>
        <taxon>Apilactobacillus</taxon>
    </lineage>
</organism>
<sequence>MPNFALVTTLFVGVNLDFFIVLLVLLQKYKFKDTLLGYELGMLIILMVSALAGQFIQSIVPDWSIGFLGLVPIFFGIKGEGDADEEMHAKSKIGILSVMLMYVVSCGADNIAAYLPVLATMQTHAVFITAIYFVILTFISISIAYFFGKLPIIKKVFNTCGETLTRLIYIAIGIFVMIDTGLISHFIH</sequence>